<evidence type="ECO:0000313" key="2">
    <source>
        <dbReference type="EMBL" id="CAF5121073.1"/>
    </source>
</evidence>
<feature type="non-terminal residue" evidence="3">
    <location>
        <position position="1"/>
    </location>
</feature>
<proteinExistence type="predicted"/>
<dbReference type="EMBL" id="CAJOBJ010345711">
    <property type="protein sequence ID" value="CAF5201054.1"/>
    <property type="molecule type" value="Genomic_DNA"/>
</dbReference>
<dbReference type="Proteomes" id="UP000681967">
    <property type="component" value="Unassembled WGS sequence"/>
</dbReference>
<organism evidence="3 4">
    <name type="scientific">Rotaria magnacalcarata</name>
    <dbReference type="NCBI Taxonomy" id="392030"/>
    <lineage>
        <taxon>Eukaryota</taxon>
        <taxon>Metazoa</taxon>
        <taxon>Spiralia</taxon>
        <taxon>Gnathifera</taxon>
        <taxon>Rotifera</taxon>
        <taxon>Eurotatoria</taxon>
        <taxon>Bdelloidea</taxon>
        <taxon>Philodinida</taxon>
        <taxon>Philodinidae</taxon>
        <taxon>Rotaria</taxon>
    </lineage>
</organism>
<comment type="caution">
    <text evidence="3">The sequence shown here is derived from an EMBL/GenBank/DDBJ whole genome shotgun (WGS) entry which is preliminary data.</text>
</comment>
<dbReference type="Proteomes" id="UP000681720">
    <property type="component" value="Unassembled WGS sequence"/>
</dbReference>
<accession>A0A8S3IQ47</accession>
<evidence type="ECO:0000313" key="3">
    <source>
        <dbReference type="EMBL" id="CAF5201054.1"/>
    </source>
</evidence>
<feature type="non-terminal residue" evidence="3">
    <location>
        <position position="195"/>
    </location>
</feature>
<protein>
    <submittedName>
        <fullName evidence="3">Uncharacterized protein</fullName>
    </submittedName>
</protein>
<evidence type="ECO:0000313" key="4">
    <source>
        <dbReference type="Proteomes" id="UP000681720"/>
    </source>
</evidence>
<feature type="coiled-coil region" evidence="1">
    <location>
        <begin position="88"/>
        <end position="133"/>
    </location>
</feature>
<reference evidence="3" key="1">
    <citation type="submission" date="2021-02" db="EMBL/GenBank/DDBJ databases">
        <authorList>
            <person name="Nowell W R."/>
        </authorList>
    </citation>
    <scope>NUCLEOTIDE SEQUENCE</scope>
</reference>
<dbReference type="AlphaFoldDB" id="A0A8S3IQ47"/>
<sequence length="195" mass="23328">KLRNADTTTVLTRLLPSATLENRLKEEEERTQQLRSWTNKLTEKIEHIQKQMATDKKEYEEKMDDMRKGKRIQCKAFTCELVYILLELRDSRNECDAIEKRLETAHDEQQKSLSEFKEKEEALEMEIYKLKTELDSSQVTNISLKETIALKENDIRLLHGRIVNHEAKMINLEKDYFDMKERYARQKKDHNLPIR</sequence>
<keyword evidence="1" id="KW-0175">Coiled coil</keyword>
<dbReference type="EMBL" id="CAJOBH010244708">
    <property type="protein sequence ID" value="CAF5121073.1"/>
    <property type="molecule type" value="Genomic_DNA"/>
</dbReference>
<name>A0A8S3IQ47_9BILA</name>
<evidence type="ECO:0000256" key="1">
    <source>
        <dbReference type="SAM" id="Coils"/>
    </source>
</evidence>
<gene>
    <name evidence="2" type="ORF">BYL167_LOCUS67085</name>
    <name evidence="3" type="ORF">GIL414_LOCUS76594</name>
</gene>